<proteinExistence type="predicted"/>
<feature type="non-terminal residue" evidence="2">
    <location>
        <position position="387"/>
    </location>
</feature>
<dbReference type="AlphaFoldDB" id="A0A4P9Z0R9"/>
<name>A0A4P9Z0R9_9FUNG</name>
<evidence type="ECO:0000313" key="3">
    <source>
        <dbReference type="Proteomes" id="UP000278143"/>
    </source>
</evidence>
<feature type="compositionally biased region" description="Low complexity" evidence="1">
    <location>
        <begin position="365"/>
        <end position="387"/>
    </location>
</feature>
<evidence type="ECO:0000313" key="2">
    <source>
        <dbReference type="EMBL" id="RKP26057.1"/>
    </source>
</evidence>
<dbReference type="EMBL" id="KZ989528">
    <property type="protein sequence ID" value="RKP26057.1"/>
    <property type="molecule type" value="Genomic_DNA"/>
</dbReference>
<feature type="region of interest" description="Disordered" evidence="1">
    <location>
        <begin position="348"/>
        <end position="387"/>
    </location>
</feature>
<accession>A0A4P9Z0R9</accession>
<organism evidence="2 3">
    <name type="scientific">Syncephalis pseudoplumigaleata</name>
    <dbReference type="NCBI Taxonomy" id="1712513"/>
    <lineage>
        <taxon>Eukaryota</taxon>
        <taxon>Fungi</taxon>
        <taxon>Fungi incertae sedis</taxon>
        <taxon>Zoopagomycota</taxon>
        <taxon>Zoopagomycotina</taxon>
        <taxon>Zoopagomycetes</taxon>
        <taxon>Zoopagales</taxon>
        <taxon>Piptocephalidaceae</taxon>
        <taxon>Syncephalis</taxon>
    </lineage>
</organism>
<sequence length="387" mass="39428">MSADGNNSNNTNSNNNNVMAPLKLEVTSPTVDWQAGKIVDWSSMPAGDMINNQCNTWPMATADLGLHTLPAAVMSSAAASAPTPDATELGWSPAPTTPSSESVLDFKWHTAANPVAGDLNQQDAALGIWLLNFIGDNNATLENINNIYHKLNDHQGHPALMANPSPAMAAAESVLQHTAGATTAAAAVTAAAVSTSPVPASAEQRMPDSEPLVSVMQRLSVQPESPSSQLTLEMARTAFMAQLNASSSPTPTPTPATSLETTPILAAAAAASSMAMESPIGAMQPFYPLALFPADGNTLPIARPGSPSAMGHLPSMAAATSGIAAATMPMQPVMGGAPVAVALNHPNGGDMPGLRLQPVPIHPTAPSYQSQPPSSAAAAAVSSSSMP</sequence>
<reference evidence="3" key="1">
    <citation type="journal article" date="2018" name="Nat. Microbiol.">
        <title>Leveraging single-cell genomics to expand the fungal tree of life.</title>
        <authorList>
            <person name="Ahrendt S.R."/>
            <person name="Quandt C.A."/>
            <person name="Ciobanu D."/>
            <person name="Clum A."/>
            <person name="Salamov A."/>
            <person name="Andreopoulos B."/>
            <person name="Cheng J.F."/>
            <person name="Woyke T."/>
            <person name="Pelin A."/>
            <person name="Henrissat B."/>
            <person name="Reynolds N.K."/>
            <person name="Benny G.L."/>
            <person name="Smith M.E."/>
            <person name="James T.Y."/>
            <person name="Grigoriev I.V."/>
        </authorList>
    </citation>
    <scope>NUCLEOTIDE SEQUENCE [LARGE SCALE GENOMIC DNA]</scope>
    <source>
        <strain evidence="3">Benny S71-1</strain>
    </source>
</reference>
<dbReference type="Proteomes" id="UP000278143">
    <property type="component" value="Unassembled WGS sequence"/>
</dbReference>
<gene>
    <name evidence="2" type="ORF">SYNPS1DRAFT_28230</name>
</gene>
<keyword evidence="3" id="KW-1185">Reference proteome</keyword>
<protein>
    <submittedName>
        <fullName evidence="2">Uncharacterized protein</fullName>
    </submittedName>
</protein>
<evidence type="ECO:0000256" key="1">
    <source>
        <dbReference type="SAM" id="MobiDB-lite"/>
    </source>
</evidence>